<keyword evidence="1" id="KW-1133">Transmembrane helix</keyword>
<keyword evidence="1" id="KW-0812">Transmembrane</keyword>
<dbReference type="RefSeq" id="WP_153831975.1">
    <property type="nucleotide sequence ID" value="NZ_WJQT01000004.1"/>
</dbReference>
<proteinExistence type="predicted"/>
<gene>
    <name evidence="2" type="ORF">GF867_04810</name>
</gene>
<feature type="transmembrane region" description="Helical" evidence="1">
    <location>
        <begin position="77"/>
        <end position="99"/>
    </location>
</feature>
<protein>
    <submittedName>
        <fullName evidence="2">DUF624 domain-containing protein</fullName>
    </submittedName>
</protein>
<feature type="transmembrane region" description="Helical" evidence="1">
    <location>
        <begin position="176"/>
        <end position="201"/>
    </location>
</feature>
<feature type="transmembrane region" description="Helical" evidence="1">
    <location>
        <begin position="20"/>
        <end position="49"/>
    </location>
</feature>
<sequence length="212" mass="24618">MQELFRLNGTFYRIMMKVWSLMVLNLLMIITSLPIVTIGASQAAAFAVTTRIITQGETRIVSTYLEVFKKRFKQSTIAWLSILLISSILITNWLYLITFNQLDSWMTIGVAIVTLIVINYMQFIFYYLSRYDDSFKQASLNTLKLAINYPLTSSLLMLAFCLPFVLMLLSNYLFVFGIYISMFLGLSFIHFLRTFLLLAFFKRFENSTTSHN</sequence>
<evidence type="ECO:0000313" key="2">
    <source>
        <dbReference type="EMBL" id="MRJ46891.1"/>
    </source>
</evidence>
<keyword evidence="1" id="KW-0472">Membrane</keyword>
<reference evidence="2 3" key="1">
    <citation type="submission" date="2019-11" db="EMBL/GenBank/DDBJ databases">
        <title>Characterisation of Fundicoccus ignavus gen. nov. sp. nov., a novel genus of the family Aerococcaceae from bulk tank milk.</title>
        <authorList>
            <person name="Siebert A."/>
            <person name="Huptas C."/>
            <person name="Wenning M."/>
            <person name="Scherer S."/>
            <person name="Doll E.V."/>
        </authorList>
    </citation>
    <scope>NUCLEOTIDE SEQUENCE [LARGE SCALE GENOMIC DNA]</scope>
    <source>
        <strain evidence="2 3">DSM 109652</strain>
    </source>
</reference>
<evidence type="ECO:0000313" key="3">
    <source>
        <dbReference type="Proteomes" id="UP000440066"/>
    </source>
</evidence>
<feature type="transmembrane region" description="Helical" evidence="1">
    <location>
        <begin position="105"/>
        <end position="128"/>
    </location>
</feature>
<dbReference type="InterPro" id="IPR006938">
    <property type="entry name" value="DUF624"/>
</dbReference>
<organism evidence="2 3">
    <name type="scientific">Fundicoccus ignavus</name>
    <dbReference type="NCBI Taxonomy" id="2664442"/>
    <lineage>
        <taxon>Bacteria</taxon>
        <taxon>Bacillati</taxon>
        <taxon>Bacillota</taxon>
        <taxon>Bacilli</taxon>
        <taxon>Lactobacillales</taxon>
        <taxon>Aerococcaceae</taxon>
        <taxon>Fundicoccus</taxon>
    </lineage>
</organism>
<dbReference type="Proteomes" id="UP000440066">
    <property type="component" value="Unassembled WGS sequence"/>
</dbReference>
<dbReference type="Pfam" id="PF04854">
    <property type="entry name" value="DUF624"/>
    <property type="match status" value="1"/>
</dbReference>
<accession>A0A844CBM0</accession>
<dbReference type="EMBL" id="WJQT01000004">
    <property type="protein sequence ID" value="MRJ46891.1"/>
    <property type="molecule type" value="Genomic_DNA"/>
</dbReference>
<name>A0A844CBM0_9LACT</name>
<evidence type="ECO:0000256" key="1">
    <source>
        <dbReference type="SAM" id="Phobius"/>
    </source>
</evidence>
<comment type="caution">
    <text evidence="2">The sequence shown here is derived from an EMBL/GenBank/DDBJ whole genome shotgun (WGS) entry which is preliminary data.</text>
</comment>
<feature type="transmembrane region" description="Helical" evidence="1">
    <location>
        <begin position="149"/>
        <end position="170"/>
    </location>
</feature>
<dbReference type="AlphaFoldDB" id="A0A844CBM0"/>